<dbReference type="GO" id="GO:0005886">
    <property type="term" value="C:plasma membrane"/>
    <property type="evidence" value="ECO:0007669"/>
    <property type="project" value="UniProtKB-SubCell"/>
</dbReference>
<proteinExistence type="inferred from homology"/>
<name>A0A9D0Z2X9_9FIRM</name>
<protein>
    <submittedName>
        <fullName evidence="10">Threonine/serine exporter family protein</fullName>
    </submittedName>
</protein>
<gene>
    <name evidence="10" type="ORF">IAB74_07075</name>
</gene>
<dbReference type="PANTHER" id="PTHR34390">
    <property type="entry name" value="UPF0442 PROTEIN YJJB-RELATED"/>
    <property type="match status" value="1"/>
</dbReference>
<dbReference type="InterPro" id="IPR010619">
    <property type="entry name" value="ThrE-like_N"/>
</dbReference>
<dbReference type="PANTHER" id="PTHR34390:SF2">
    <property type="entry name" value="SUCCINATE TRANSPORTER SUBUNIT YJJP-RELATED"/>
    <property type="match status" value="1"/>
</dbReference>
<organism evidence="10 11">
    <name type="scientific">Candidatus Faecousia excrementigallinarum</name>
    <dbReference type="NCBI Taxonomy" id="2840806"/>
    <lineage>
        <taxon>Bacteria</taxon>
        <taxon>Bacillati</taxon>
        <taxon>Bacillota</taxon>
        <taxon>Clostridia</taxon>
        <taxon>Eubacteriales</taxon>
        <taxon>Oscillospiraceae</taxon>
        <taxon>Faecousia</taxon>
    </lineage>
</organism>
<evidence type="ECO:0000256" key="3">
    <source>
        <dbReference type="ARBA" id="ARBA00022692"/>
    </source>
</evidence>
<comment type="caution">
    <text evidence="10">The sequence shown here is derived from an EMBL/GenBank/DDBJ whole genome shotgun (WGS) entry which is preliminary data.</text>
</comment>
<feature type="domain" description="Threonine/Serine exporter ThrE" evidence="9">
    <location>
        <begin position="270"/>
        <end position="395"/>
    </location>
</feature>
<evidence type="ECO:0000313" key="11">
    <source>
        <dbReference type="Proteomes" id="UP000886796"/>
    </source>
</evidence>
<sequence length="409" mass="43861">MEYNLLLDLATDLGHRLAMAGAETFRVEESINRLLSAYGIPSETFAIPNCVTVSILTETGKPITRMRRIGVHGNDLDSVEKYNNLCRKICQEKPEVSTAMEWLDEVDRARVVYSLPVVLLGCFLGAGGFAIFFGGSMLDALCSGFCGILVGLINRLCEKLNVNPFFSTIAAAFIMAVPAYLMGSVGICRNSDAVIIGALMILVPGLLFTNGMRDIIFGDTNSGINRIAQVFMIAAAIALGTGLGRGVANTLYPIPSMPAPLSHSFFVVAIATFVACTGFFILFNIHGPGGYLCALGGVLCYAVYSLSLHLGCSLFLACLYASIASAVYAEVMARIRKYPAISYLVVSIFPLIPGAGIYYASNFIAVGDMDNFTQKSSETISIAGALAVGILLVSTCVRIWMTIRKQKHL</sequence>
<feature type="domain" description="Threonine/serine exporter-like N-terminal" evidence="8">
    <location>
        <begin position="9"/>
        <end position="244"/>
    </location>
</feature>
<evidence type="ECO:0000256" key="5">
    <source>
        <dbReference type="ARBA" id="ARBA00023136"/>
    </source>
</evidence>
<evidence type="ECO:0000256" key="1">
    <source>
        <dbReference type="ARBA" id="ARBA00004651"/>
    </source>
</evidence>
<dbReference type="Pfam" id="PF12821">
    <property type="entry name" value="ThrE_2"/>
    <property type="match status" value="1"/>
</dbReference>
<feature type="transmembrane region" description="Helical" evidence="7">
    <location>
        <begin position="165"/>
        <end position="187"/>
    </location>
</feature>
<feature type="transmembrane region" description="Helical" evidence="7">
    <location>
        <begin position="193"/>
        <end position="212"/>
    </location>
</feature>
<dbReference type="Proteomes" id="UP000886796">
    <property type="component" value="Unassembled WGS sequence"/>
</dbReference>
<reference evidence="10" key="2">
    <citation type="journal article" date="2021" name="PeerJ">
        <title>Extensive microbial diversity within the chicken gut microbiome revealed by metagenomics and culture.</title>
        <authorList>
            <person name="Gilroy R."/>
            <person name="Ravi A."/>
            <person name="Getino M."/>
            <person name="Pursley I."/>
            <person name="Horton D.L."/>
            <person name="Alikhan N.F."/>
            <person name="Baker D."/>
            <person name="Gharbi K."/>
            <person name="Hall N."/>
            <person name="Watson M."/>
            <person name="Adriaenssens E.M."/>
            <person name="Foster-Nyarko E."/>
            <person name="Jarju S."/>
            <person name="Secka A."/>
            <person name="Antonio M."/>
            <person name="Oren A."/>
            <person name="Chaudhuri R.R."/>
            <person name="La Ragione R."/>
            <person name="Hildebrand F."/>
            <person name="Pallen M.J."/>
        </authorList>
    </citation>
    <scope>NUCLEOTIDE SEQUENCE</scope>
    <source>
        <strain evidence="10">13361</strain>
    </source>
</reference>
<keyword evidence="3 7" id="KW-0812">Transmembrane</keyword>
<evidence type="ECO:0000313" key="10">
    <source>
        <dbReference type="EMBL" id="HIQ68252.1"/>
    </source>
</evidence>
<feature type="transmembrane region" description="Helical" evidence="7">
    <location>
        <begin position="224"/>
        <end position="243"/>
    </location>
</feature>
<evidence type="ECO:0000259" key="8">
    <source>
        <dbReference type="Pfam" id="PF06738"/>
    </source>
</evidence>
<keyword evidence="5 7" id="KW-0472">Membrane</keyword>
<dbReference type="InterPro" id="IPR050539">
    <property type="entry name" value="ThrE_Dicarb/AminoAcid_Exp"/>
</dbReference>
<evidence type="ECO:0000259" key="9">
    <source>
        <dbReference type="Pfam" id="PF12821"/>
    </source>
</evidence>
<accession>A0A9D0Z2X9</accession>
<evidence type="ECO:0000256" key="2">
    <source>
        <dbReference type="ARBA" id="ARBA00022475"/>
    </source>
</evidence>
<evidence type="ECO:0000256" key="4">
    <source>
        <dbReference type="ARBA" id="ARBA00022989"/>
    </source>
</evidence>
<feature type="transmembrane region" description="Helical" evidence="7">
    <location>
        <begin position="340"/>
        <end position="360"/>
    </location>
</feature>
<reference evidence="10" key="1">
    <citation type="submission" date="2020-10" db="EMBL/GenBank/DDBJ databases">
        <authorList>
            <person name="Gilroy R."/>
        </authorList>
    </citation>
    <scope>NUCLEOTIDE SEQUENCE</scope>
    <source>
        <strain evidence="10">13361</strain>
    </source>
</reference>
<evidence type="ECO:0000256" key="7">
    <source>
        <dbReference type="SAM" id="Phobius"/>
    </source>
</evidence>
<keyword evidence="4 7" id="KW-1133">Transmembrane helix</keyword>
<dbReference type="Pfam" id="PF06738">
    <property type="entry name" value="ThrE"/>
    <property type="match status" value="1"/>
</dbReference>
<feature type="transmembrane region" description="Helical" evidence="7">
    <location>
        <begin position="314"/>
        <end position="333"/>
    </location>
</feature>
<comment type="subcellular location">
    <subcellularLocation>
        <location evidence="1">Cell membrane</location>
        <topology evidence="1">Multi-pass membrane protein</topology>
    </subcellularLocation>
</comment>
<feature type="transmembrane region" description="Helical" evidence="7">
    <location>
        <begin position="111"/>
        <end position="131"/>
    </location>
</feature>
<dbReference type="GO" id="GO:0022857">
    <property type="term" value="F:transmembrane transporter activity"/>
    <property type="evidence" value="ECO:0007669"/>
    <property type="project" value="InterPro"/>
</dbReference>
<dbReference type="AlphaFoldDB" id="A0A9D0Z2X9"/>
<dbReference type="EMBL" id="DVFK01000096">
    <property type="protein sequence ID" value="HIQ68252.1"/>
    <property type="molecule type" value="Genomic_DNA"/>
</dbReference>
<comment type="similarity">
    <text evidence="6">Belongs to the ThrE exporter (TC 2.A.79) family.</text>
</comment>
<dbReference type="InterPro" id="IPR024528">
    <property type="entry name" value="ThrE_2"/>
</dbReference>
<dbReference type="GO" id="GO:0015744">
    <property type="term" value="P:succinate transport"/>
    <property type="evidence" value="ECO:0007669"/>
    <property type="project" value="TreeGrafter"/>
</dbReference>
<evidence type="ECO:0000256" key="6">
    <source>
        <dbReference type="ARBA" id="ARBA00034125"/>
    </source>
</evidence>
<feature type="transmembrane region" description="Helical" evidence="7">
    <location>
        <begin position="263"/>
        <end position="283"/>
    </location>
</feature>
<keyword evidence="2" id="KW-1003">Cell membrane</keyword>
<feature type="transmembrane region" description="Helical" evidence="7">
    <location>
        <begin position="380"/>
        <end position="401"/>
    </location>
</feature>